<evidence type="ECO:0000313" key="6">
    <source>
        <dbReference type="Proteomes" id="UP000054379"/>
    </source>
</evidence>
<evidence type="ECO:0000259" key="4">
    <source>
        <dbReference type="Pfam" id="PF21925"/>
    </source>
</evidence>
<dbReference type="InterPro" id="IPR053962">
    <property type="entry name" value="XRCC4_CC"/>
</dbReference>
<dbReference type="InterPro" id="IPR053963">
    <property type="entry name" value="XRCC4_C"/>
</dbReference>
<keyword evidence="1" id="KW-0175">Coiled coil</keyword>
<proteinExistence type="predicted"/>
<feature type="domain" description="XRCC4 coiled-coil" evidence="3">
    <location>
        <begin position="13"/>
        <end position="89"/>
    </location>
</feature>
<feature type="coiled-coil region" evidence="1">
    <location>
        <begin position="79"/>
        <end position="109"/>
    </location>
</feature>
<dbReference type="GO" id="GO:0005958">
    <property type="term" value="C:DNA-dependent protein kinase-DNA ligase 4 complex"/>
    <property type="evidence" value="ECO:0007669"/>
    <property type="project" value="TreeGrafter"/>
</dbReference>
<reference evidence="5 6" key="1">
    <citation type="submission" date="2014-04" db="EMBL/GenBank/DDBJ databases">
        <title>Genome evolution of avian class.</title>
        <authorList>
            <person name="Zhang G."/>
            <person name="Li C."/>
        </authorList>
    </citation>
    <scope>NUCLEOTIDE SEQUENCE [LARGE SCALE GENOMIC DNA]</scope>
    <source>
        <strain evidence="5">BGI_N329</strain>
    </source>
</reference>
<feature type="compositionally biased region" description="Low complexity" evidence="2">
    <location>
        <begin position="172"/>
        <end position="182"/>
    </location>
</feature>
<feature type="non-terminal residue" evidence="5">
    <location>
        <position position="182"/>
    </location>
</feature>
<evidence type="ECO:0000256" key="1">
    <source>
        <dbReference type="SAM" id="Coils"/>
    </source>
</evidence>
<gene>
    <name evidence="5" type="ORF">N329_06595</name>
</gene>
<evidence type="ECO:0000313" key="5">
    <source>
        <dbReference type="EMBL" id="KFQ02951.1"/>
    </source>
</evidence>
<dbReference type="Proteomes" id="UP000054379">
    <property type="component" value="Unassembled WGS sequence"/>
</dbReference>
<dbReference type="FunFam" id="1.20.5.370:FF:000011">
    <property type="entry name" value="DNA repair protein XRCC4 isoform X2"/>
    <property type="match status" value="1"/>
</dbReference>
<dbReference type="AlphaFoldDB" id="A0A091P6E0"/>
<evidence type="ECO:0000259" key="3">
    <source>
        <dbReference type="Pfam" id="PF21924"/>
    </source>
</evidence>
<dbReference type="GO" id="GO:0006303">
    <property type="term" value="P:double-strand break repair via nonhomologous end joining"/>
    <property type="evidence" value="ECO:0007669"/>
    <property type="project" value="TreeGrafter"/>
</dbReference>
<protein>
    <submittedName>
        <fullName evidence="5">DNA repair protein XRCC4</fullName>
    </submittedName>
</protein>
<dbReference type="InterPro" id="IPR014751">
    <property type="entry name" value="XRCC4-like_C"/>
</dbReference>
<dbReference type="GO" id="GO:0032807">
    <property type="term" value="C:DNA ligase IV complex"/>
    <property type="evidence" value="ECO:0007669"/>
    <property type="project" value="TreeGrafter"/>
</dbReference>
<feature type="region of interest" description="Disordered" evidence="2">
    <location>
        <begin position="119"/>
        <end position="182"/>
    </location>
</feature>
<feature type="domain" description="XRCC4 C-terminal" evidence="4">
    <location>
        <begin position="121"/>
        <end position="181"/>
    </location>
</feature>
<dbReference type="Pfam" id="PF21924">
    <property type="entry name" value="XRCC4_CC"/>
    <property type="match status" value="1"/>
</dbReference>
<dbReference type="SUPFAM" id="SSF58022">
    <property type="entry name" value="XRCC4, C-terminal oligomerization domain"/>
    <property type="match status" value="1"/>
</dbReference>
<dbReference type="GO" id="GO:0010165">
    <property type="term" value="P:response to X-ray"/>
    <property type="evidence" value="ECO:0007669"/>
    <property type="project" value="TreeGrafter"/>
</dbReference>
<name>A0A091P6E0_HALAL</name>
<evidence type="ECO:0000256" key="2">
    <source>
        <dbReference type="SAM" id="MobiDB-lite"/>
    </source>
</evidence>
<dbReference type="GO" id="GO:0033152">
    <property type="term" value="P:immunoglobulin V(D)J recombination"/>
    <property type="evidence" value="ECO:0007669"/>
    <property type="project" value="TreeGrafter"/>
</dbReference>
<dbReference type="Pfam" id="PF21925">
    <property type="entry name" value="XRCC4_C"/>
    <property type="match status" value="1"/>
</dbReference>
<feature type="non-terminal residue" evidence="5">
    <location>
        <position position="1"/>
    </location>
</feature>
<feature type="compositionally biased region" description="Acidic residues" evidence="2">
    <location>
        <begin position="126"/>
        <end position="135"/>
    </location>
</feature>
<dbReference type="InterPro" id="IPR010585">
    <property type="entry name" value="DNA_repair_prot_XRCC4"/>
</dbReference>
<sequence>FRLGSLKLQKVLSPAEVVKELIGYCLDCLGRLHAKNEHLQKENERLFSSWSDMEKLLEKCVEAKEELEADLYNRFILVLNEKKAKIRSLQKLLNEAKEAKESAVGAKCTRVSIATTQMATGRENDYDGNTDEESENLTQASLPSAPERRHSLLGSPDVIDTAPRRKRRQRTAKPAATGAKKA</sequence>
<dbReference type="Gene3D" id="1.20.5.370">
    <property type="match status" value="1"/>
</dbReference>
<dbReference type="EMBL" id="KK653056">
    <property type="protein sequence ID" value="KFQ02951.1"/>
    <property type="molecule type" value="Genomic_DNA"/>
</dbReference>
<dbReference type="PANTHER" id="PTHR28559:SF1">
    <property type="entry name" value="DNA REPAIR PROTEIN XRCC4"/>
    <property type="match status" value="1"/>
</dbReference>
<dbReference type="GO" id="GO:0003677">
    <property type="term" value="F:DNA binding"/>
    <property type="evidence" value="ECO:0007669"/>
    <property type="project" value="InterPro"/>
</dbReference>
<accession>A0A091P6E0</accession>
<dbReference type="PANTHER" id="PTHR28559">
    <property type="entry name" value="DNA REPAIR PROTEIN XRCC4"/>
    <property type="match status" value="1"/>
</dbReference>
<organism evidence="5 6">
    <name type="scientific">Haliaeetus albicilla</name>
    <name type="common">White-tailed sea-eagle</name>
    <name type="synonym">Falco albicilla</name>
    <dbReference type="NCBI Taxonomy" id="8969"/>
    <lineage>
        <taxon>Eukaryota</taxon>
        <taxon>Metazoa</taxon>
        <taxon>Chordata</taxon>
        <taxon>Craniata</taxon>
        <taxon>Vertebrata</taxon>
        <taxon>Euteleostomi</taxon>
        <taxon>Archelosauria</taxon>
        <taxon>Archosauria</taxon>
        <taxon>Dinosauria</taxon>
        <taxon>Saurischia</taxon>
        <taxon>Theropoda</taxon>
        <taxon>Coelurosauria</taxon>
        <taxon>Aves</taxon>
        <taxon>Neognathae</taxon>
        <taxon>Neoaves</taxon>
        <taxon>Telluraves</taxon>
        <taxon>Accipitrimorphae</taxon>
        <taxon>Accipitriformes</taxon>
        <taxon>Accipitridae</taxon>
        <taxon>Accipitrinae</taxon>
        <taxon>Haliaeetus</taxon>
    </lineage>
</organism>